<gene>
    <name evidence="1" type="ORF">H5410_020438</name>
</gene>
<dbReference type="EMBL" id="JACXVP010000004">
    <property type="protein sequence ID" value="KAG5609157.1"/>
    <property type="molecule type" value="Genomic_DNA"/>
</dbReference>
<organism evidence="1 2">
    <name type="scientific">Solanum commersonii</name>
    <name type="common">Commerson's wild potato</name>
    <name type="synonym">Commerson's nightshade</name>
    <dbReference type="NCBI Taxonomy" id="4109"/>
    <lineage>
        <taxon>Eukaryota</taxon>
        <taxon>Viridiplantae</taxon>
        <taxon>Streptophyta</taxon>
        <taxon>Embryophyta</taxon>
        <taxon>Tracheophyta</taxon>
        <taxon>Spermatophyta</taxon>
        <taxon>Magnoliopsida</taxon>
        <taxon>eudicotyledons</taxon>
        <taxon>Gunneridae</taxon>
        <taxon>Pentapetalae</taxon>
        <taxon>asterids</taxon>
        <taxon>lamiids</taxon>
        <taxon>Solanales</taxon>
        <taxon>Solanaceae</taxon>
        <taxon>Solanoideae</taxon>
        <taxon>Solaneae</taxon>
        <taxon>Solanum</taxon>
    </lineage>
</organism>
<proteinExistence type="predicted"/>
<dbReference type="AlphaFoldDB" id="A0A9J5ZA09"/>
<evidence type="ECO:0000313" key="2">
    <source>
        <dbReference type="Proteomes" id="UP000824120"/>
    </source>
</evidence>
<sequence length="72" mass="8171">MLFINACCKAETCKEQHKQLKRWKLFGLKIVPPTRSSYADVAVSLQVLFVLYKFLTLVGSDQDSPLHSVLES</sequence>
<evidence type="ECO:0000313" key="1">
    <source>
        <dbReference type="EMBL" id="KAG5609157.1"/>
    </source>
</evidence>
<name>A0A9J5ZA09_SOLCO</name>
<protein>
    <submittedName>
        <fullName evidence="1">Uncharacterized protein</fullName>
    </submittedName>
</protein>
<comment type="caution">
    <text evidence="1">The sequence shown here is derived from an EMBL/GenBank/DDBJ whole genome shotgun (WGS) entry which is preliminary data.</text>
</comment>
<keyword evidence="2" id="KW-1185">Reference proteome</keyword>
<dbReference type="Proteomes" id="UP000824120">
    <property type="component" value="Chromosome 4"/>
</dbReference>
<accession>A0A9J5ZA09</accession>
<reference evidence="1 2" key="1">
    <citation type="submission" date="2020-09" db="EMBL/GenBank/DDBJ databases">
        <title>De no assembly of potato wild relative species, Solanum commersonii.</title>
        <authorList>
            <person name="Cho K."/>
        </authorList>
    </citation>
    <scope>NUCLEOTIDE SEQUENCE [LARGE SCALE GENOMIC DNA]</scope>
    <source>
        <strain evidence="1">LZ3.2</strain>
        <tissue evidence="1">Leaf</tissue>
    </source>
</reference>